<name>A0AAX6BT30_PRIMG</name>
<dbReference type="Pfam" id="PF08708">
    <property type="entry name" value="PriCT_1"/>
    <property type="match status" value="1"/>
</dbReference>
<accession>A0AAX6BT30</accession>
<evidence type="ECO:0000313" key="2">
    <source>
        <dbReference type="EMBL" id="GMG76966.1"/>
    </source>
</evidence>
<reference evidence="2" key="1">
    <citation type="journal article" date="2024" name="Appl Microbiol">
        <title>Effect of kuratsuki Bacillus and Priestia on Taste of Sake.</title>
        <authorList>
            <person name="Kobayashi K."/>
            <person name="Nishida H."/>
        </authorList>
    </citation>
    <scope>NUCLEOTIDE SEQUENCE</scope>
    <source>
        <strain evidence="2">B-12</strain>
    </source>
</reference>
<comment type="caution">
    <text evidence="2">The sequence shown here is derived from an EMBL/GenBank/DDBJ whole genome shotgun (WGS) entry which is preliminary data.</text>
</comment>
<protein>
    <recommendedName>
        <fullName evidence="1">Primase C-terminal 1 domain-containing protein</fullName>
    </recommendedName>
</protein>
<feature type="domain" description="Primase C-terminal 1" evidence="1">
    <location>
        <begin position="232"/>
        <end position="292"/>
    </location>
</feature>
<organism evidence="2 3">
    <name type="scientific">Priestia megaterium</name>
    <name type="common">Bacillus megaterium</name>
    <dbReference type="NCBI Taxonomy" id="1404"/>
    <lineage>
        <taxon>Bacteria</taxon>
        <taxon>Bacillati</taxon>
        <taxon>Bacillota</taxon>
        <taxon>Bacilli</taxon>
        <taxon>Bacillales</taxon>
        <taxon>Bacillaceae</taxon>
        <taxon>Priestia</taxon>
    </lineage>
</organism>
<proteinExistence type="predicted"/>
<sequence length="656" mass="74076">MLSVAKQLFKDQLTEKSKKQSKKQQTGYSKTLGWVFVSKDFTKETTKAVRTYGSLFDVSKDYTYFTPNTFYRNDLRRLSTLRWINAMSIDIDAKNGENEGMTLPDVHESITQAGLPMPSLIVQTPSKGFHVHWFLEQPKRASDKLNAHYSRVQTRIAEMIQGDTNAVGPERLFRLPTDENTVFQSQERVSFDELCEWFQLIQEQEQLDVHTYKKGFSKGYESILKHAAVKKILEGVRKGQRDTACYTLALAYKAAGYDEKTAEEHLHNWNKKNTPQMRQIEVKRKVKSAYRGRFHAPSAQKIRELSGMLFSYVIWEEAKPREERTYSHIEEWESDVLAFIRSRGGKVSGSQRDLADQITSSVDANKKIPYATFKKVVARLEEQEILSKKVSGKGRGASTELTIVNEIKAHRTQSETSNKTEEVSNEINGFNSNTIKDTVVGGTALPLSTGASLALPKAKLTPVSLPTYSTVSKPAPIPGNVPIAFVSALYNRSLVDGRFIFRAWGKIQLAFKAFGISYHSIAATDDYLRLSVAAVAATVEKKGSMIAGDFQGNESFLKYLFGTMKGLFANYRSDQITQFVEAIEGLGDIQLSHVGMELEGELKAASVVDRELIVMKLAEIEREQSARQRRKHYHNHSAFDLNSSLNQFKLFMKTDD</sequence>
<dbReference type="InterPro" id="IPR014820">
    <property type="entry name" value="PriCT_1"/>
</dbReference>
<evidence type="ECO:0000313" key="3">
    <source>
        <dbReference type="Proteomes" id="UP001165240"/>
    </source>
</evidence>
<dbReference type="RefSeq" id="WP_310876689.1">
    <property type="nucleotide sequence ID" value="NZ_BSYK01000005.1"/>
</dbReference>
<dbReference type="EMBL" id="BSYK01000005">
    <property type="protein sequence ID" value="GMG76966.1"/>
    <property type="molecule type" value="Genomic_DNA"/>
</dbReference>
<evidence type="ECO:0000259" key="1">
    <source>
        <dbReference type="Pfam" id="PF08708"/>
    </source>
</evidence>
<dbReference type="AlphaFoldDB" id="A0AAX6BT30"/>
<gene>
    <name evidence="2" type="ORF">ShirakiTB12_54350</name>
</gene>
<dbReference type="Proteomes" id="UP001165240">
    <property type="component" value="Unassembled WGS sequence"/>
</dbReference>